<evidence type="ECO:0000256" key="2">
    <source>
        <dbReference type="ARBA" id="ARBA00022840"/>
    </source>
</evidence>
<keyword evidence="1" id="KW-0547">Nucleotide-binding</keyword>
<dbReference type="GO" id="GO:0005524">
    <property type="term" value="F:ATP binding"/>
    <property type="evidence" value="ECO:0007669"/>
    <property type="project" value="UniProtKB-KW"/>
</dbReference>
<name>A0A9N9H4B7_9GLOM</name>
<organism evidence="5 6">
    <name type="scientific">Funneliformis caledonium</name>
    <dbReference type="NCBI Taxonomy" id="1117310"/>
    <lineage>
        <taxon>Eukaryota</taxon>
        <taxon>Fungi</taxon>
        <taxon>Fungi incertae sedis</taxon>
        <taxon>Mucoromycota</taxon>
        <taxon>Glomeromycotina</taxon>
        <taxon>Glomeromycetes</taxon>
        <taxon>Glomerales</taxon>
        <taxon>Glomeraceae</taxon>
        <taxon>Funneliformis</taxon>
    </lineage>
</organism>
<evidence type="ECO:0000256" key="3">
    <source>
        <dbReference type="ARBA" id="ARBA00023242"/>
    </source>
</evidence>
<dbReference type="Gene3D" id="3.40.50.300">
    <property type="entry name" value="P-loop containing nucleotide triphosphate hydrolases"/>
    <property type="match status" value="1"/>
</dbReference>
<accession>A0A9N9H4B7</accession>
<keyword evidence="6" id="KW-1185">Reference proteome</keyword>
<evidence type="ECO:0000313" key="6">
    <source>
        <dbReference type="Proteomes" id="UP000789570"/>
    </source>
</evidence>
<dbReference type="GO" id="GO:0000796">
    <property type="term" value="C:condensin complex"/>
    <property type="evidence" value="ECO:0007669"/>
    <property type="project" value="TreeGrafter"/>
</dbReference>
<reference evidence="5" key="1">
    <citation type="submission" date="2021-06" db="EMBL/GenBank/DDBJ databases">
        <authorList>
            <person name="Kallberg Y."/>
            <person name="Tangrot J."/>
            <person name="Rosling A."/>
        </authorList>
    </citation>
    <scope>NUCLEOTIDE SEQUENCE</scope>
    <source>
        <strain evidence="5">UK204</strain>
    </source>
</reference>
<dbReference type="AlphaFoldDB" id="A0A9N9H4B7"/>
<sequence>MAAYMLDPCFLEESRNTDLEATGYSEFTAFTNKLFDQEKSVTLFIELVKFRQKASPYDNEIIWMSSSTLSPSHLQRENFLLLDLFIAKSEIDYVMIALNNGGNEGGDDNDDNLLNFDDIPIDSTQNGSVLPKTPSSLEQVVPKQRFVINKMILKDLSLILSFSAIVGSNGSGKSNGLDACRVDVYFEEILDLPGSDNYEVLPQSQLVISRQAFRNNASKYFINGRQSNYTEVTSPLEDVYEKGETLDEERSKKLNRLKIVEKEKQSLEAKKKEAEDYLRDENTLTLKQSALYQKKISRIEEEEKNVQIKQDNKVLEDIYRDSVNVFQQREKVANEIIVESANYEKVYINLEERKKHANSKQKKLTMKIPTDQERELEIIRESLKGM</sequence>
<dbReference type="PANTHER" id="PTHR18937">
    <property type="entry name" value="STRUCTURAL MAINTENANCE OF CHROMOSOMES SMC FAMILY MEMBER"/>
    <property type="match status" value="1"/>
</dbReference>
<keyword evidence="3" id="KW-0539">Nucleus</keyword>
<dbReference type="OrthoDB" id="5575062at2759"/>
<dbReference type="PANTHER" id="PTHR18937:SF172">
    <property type="entry name" value="STRUCTURAL MAINTENANCE OF CHROMOSOMES PROTEIN"/>
    <property type="match status" value="1"/>
</dbReference>
<keyword evidence="2" id="KW-0067">ATP-binding</keyword>
<evidence type="ECO:0000256" key="4">
    <source>
        <dbReference type="SAM" id="Coils"/>
    </source>
</evidence>
<evidence type="ECO:0000256" key="1">
    <source>
        <dbReference type="ARBA" id="ARBA00022741"/>
    </source>
</evidence>
<keyword evidence="4" id="KW-0175">Coiled coil</keyword>
<dbReference type="InterPro" id="IPR027417">
    <property type="entry name" value="P-loop_NTPase"/>
</dbReference>
<evidence type="ECO:0000313" key="5">
    <source>
        <dbReference type="EMBL" id="CAG8652164.1"/>
    </source>
</evidence>
<dbReference type="EMBL" id="CAJVPQ010004471">
    <property type="protein sequence ID" value="CAG8652164.1"/>
    <property type="molecule type" value="Genomic_DNA"/>
</dbReference>
<feature type="coiled-coil region" evidence="4">
    <location>
        <begin position="250"/>
        <end position="312"/>
    </location>
</feature>
<dbReference type="SUPFAM" id="SSF52540">
    <property type="entry name" value="P-loop containing nucleoside triphosphate hydrolases"/>
    <property type="match status" value="1"/>
</dbReference>
<proteinExistence type="predicted"/>
<dbReference type="GO" id="GO:0007076">
    <property type="term" value="P:mitotic chromosome condensation"/>
    <property type="evidence" value="ECO:0007669"/>
    <property type="project" value="TreeGrafter"/>
</dbReference>
<gene>
    <name evidence="5" type="ORF">FCALED_LOCUS11125</name>
</gene>
<dbReference type="Proteomes" id="UP000789570">
    <property type="component" value="Unassembled WGS sequence"/>
</dbReference>
<protein>
    <submittedName>
        <fullName evidence="5">8679_t:CDS:1</fullName>
    </submittedName>
</protein>
<comment type="caution">
    <text evidence="5">The sequence shown here is derived from an EMBL/GenBank/DDBJ whole genome shotgun (WGS) entry which is preliminary data.</text>
</comment>